<dbReference type="AlphaFoldDB" id="A0A4V2SCC5"/>
<dbReference type="Proteomes" id="UP000295765">
    <property type="component" value="Unassembled WGS sequence"/>
</dbReference>
<sequence length="107" mass="11811">MAALRLVQFDPATGRVLNVPGYADAPAESTDAILARLKGYFTHTPARVGGPSLLAIIGAGLRDQFAEWGRRSAEREELRRSSDRELLDMGLTRDEALSEANKPFWRV</sequence>
<evidence type="ECO:0000313" key="1">
    <source>
        <dbReference type="EMBL" id="TCO78840.1"/>
    </source>
</evidence>
<gene>
    <name evidence="1" type="ORF">EV699_1228</name>
</gene>
<comment type="caution">
    <text evidence="1">The sequence shown here is derived from an EMBL/GenBank/DDBJ whole genome shotgun (WGS) entry which is preliminary data.</text>
</comment>
<keyword evidence="2" id="KW-1185">Reference proteome</keyword>
<organism evidence="1 2">
    <name type="scientific">Plasticicumulans lactativorans</name>
    <dbReference type="NCBI Taxonomy" id="1133106"/>
    <lineage>
        <taxon>Bacteria</taxon>
        <taxon>Pseudomonadati</taxon>
        <taxon>Pseudomonadota</taxon>
        <taxon>Gammaproteobacteria</taxon>
        <taxon>Candidatus Competibacteraceae</taxon>
        <taxon>Plasticicumulans</taxon>
    </lineage>
</organism>
<name>A0A4V2SCC5_9GAMM</name>
<proteinExistence type="predicted"/>
<evidence type="ECO:0000313" key="2">
    <source>
        <dbReference type="Proteomes" id="UP000295765"/>
    </source>
</evidence>
<protein>
    <submittedName>
        <fullName evidence="1">Uncharacterized protein YjiS (DUF1127 family)</fullName>
    </submittedName>
</protein>
<accession>A0A4V2SCC5</accession>
<dbReference type="EMBL" id="SLWY01000022">
    <property type="protein sequence ID" value="TCO78840.1"/>
    <property type="molecule type" value="Genomic_DNA"/>
</dbReference>
<reference evidence="1 2" key="1">
    <citation type="submission" date="2019-03" db="EMBL/GenBank/DDBJ databases">
        <title>Genomic Encyclopedia of Type Strains, Phase IV (KMG-IV): sequencing the most valuable type-strain genomes for metagenomic binning, comparative biology and taxonomic classification.</title>
        <authorList>
            <person name="Goeker M."/>
        </authorList>
    </citation>
    <scope>NUCLEOTIDE SEQUENCE [LARGE SCALE GENOMIC DNA]</scope>
    <source>
        <strain evidence="1 2">DSM 25287</strain>
    </source>
</reference>
<dbReference type="RefSeq" id="WP_165904188.1">
    <property type="nucleotide sequence ID" value="NZ_SLWY01000022.1"/>
</dbReference>